<comment type="caution">
    <text evidence="6">The sequence shown here is derived from an EMBL/GenBank/DDBJ whole genome shotgun (WGS) entry which is preliminary data.</text>
</comment>
<keyword evidence="2" id="KW-0805">Transcription regulation</keyword>
<dbReference type="Gene3D" id="1.10.10.10">
    <property type="entry name" value="Winged helix-like DNA-binding domain superfamily/Winged helix DNA-binding domain"/>
    <property type="match status" value="1"/>
</dbReference>
<dbReference type="PANTHER" id="PTHR43133">
    <property type="entry name" value="RNA POLYMERASE ECF-TYPE SIGMA FACTO"/>
    <property type="match status" value="1"/>
</dbReference>
<dbReference type="Gene3D" id="1.10.1740.10">
    <property type="match status" value="1"/>
</dbReference>
<dbReference type="Pfam" id="PF08281">
    <property type="entry name" value="Sigma70_r4_2"/>
    <property type="match status" value="1"/>
</dbReference>
<evidence type="ECO:0000313" key="6">
    <source>
        <dbReference type="EMBL" id="MBL1410393.1"/>
    </source>
</evidence>
<evidence type="ECO:0000313" key="7">
    <source>
        <dbReference type="Proteomes" id="UP000625283"/>
    </source>
</evidence>
<organism evidence="6 7">
    <name type="scientific">Sphingobacterium faecale</name>
    <dbReference type="NCBI Taxonomy" id="2803775"/>
    <lineage>
        <taxon>Bacteria</taxon>
        <taxon>Pseudomonadati</taxon>
        <taxon>Bacteroidota</taxon>
        <taxon>Sphingobacteriia</taxon>
        <taxon>Sphingobacteriales</taxon>
        <taxon>Sphingobacteriaceae</taxon>
        <taxon>Sphingobacterium</taxon>
    </lineage>
</organism>
<gene>
    <name evidence="6" type="ORF">JKG61_16675</name>
</gene>
<dbReference type="PANTHER" id="PTHR43133:SF46">
    <property type="entry name" value="RNA POLYMERASE SIGMA-70 FACTOR ECF SUBFAMILY"/>
    <property type="match status" value="1"/>
</dbReference>
<dbReference type="InterPro" id="IPR013324">
    <property type="entry name" value="RNA_pol_sigma_r3/r4-like"/>
</dbReference>
<name>A0ABS1R6S4_9SPHI</name>
<dbReference type="NCBIfam" id="TIGR02937">
    <property type="entry name" value="sigma70-ECF"/>
    <property type="match status" value="1"/>
</dbReference>
<dbReference type="Proteomes" id="UP000625283">
    <property type="component" value="Unassembled WGS sequence"/>
</dbReference>
<keyword evidence="4" id="KW-0804">Transcription</keyword>
<accession>A0ABS1R6S4</accession>
<evidence type="ECO:0000256" key="4">
    <source>
        <dbReference type="ARBA" id="ARBA00023163"/>
    </source>
</evidence>
<feature type="domain" description="RNA polymerase sigma factor 70 region 4 type 2" evidence="5">
    <location>
        <begin position="115"/>
        <end position="166"/>
    </location>
</feature>
<dbReference type="SUPFAM" id="SSF88946">
    <property type="entry name" value="Sigma2 domain of RNA polymerase sigma factors"/>
    <property type="match status" value="1"/>
</dbReference>
<evidence type="ECO:0000256" key="3">
    <source>
        <dbReference type="ARBA" id="ARBA00023082"/>
    </source>
</evidence>
<protein>
    <submittedName>
        <fullName evidence="6">RNA polymerase sigma factor</fullName>
    </submittedName>
</protein>
<keyword evidence="7" id="KW-1185">Reference proteome</keyword>
<dbReference type="InterPro" id="IPR036388">
    <property type="entry name" value="WH-like_DNA-bd_sf"/>
</dbReference>
<reference evidence="6 7" key="1">
    <citation type="submission" date="2021-01" db="EMBL/GenBank/DDBJ databases">
        <title>C459-1 draft genome sequence.</title>
        <authorList>
            <person name="Zhang X.-F."/>
        </authorList>
    </citation>
    <scope>NUCLEOTIDE SEQUENCE [LARGE SCALE GENOMIC DNA]</scope>
    <source>
        <strain evidence="7">C459-1</strain>
    </source>
</reference>
<proteinExistence type="inferred from homology"/>
<dbReference type="SUPFAM" id="SSF88659">
    <property type="entry name" value="Sigma3 and sigma4 domains of RNA polymerase sigma factors"/>
    <property type="match status" value="1"/>
</dbReference>
<dbReference type="CDD" id="cd06171">
    <property type="entry name" value="Sigma70_r4"/>
    <property type="match status" value="1"/>
</dbReference>
<evidence type="ECO:0000259" key="5">
    <source>
        <dbReference type="Pfam" id="PF08281"/>
    </source>
</evidence>
<dbReference type="InterPro" id="IPR039425">
    <property type="entry name" value="RNA_pol_sigma-70-like"/>
</dbReference>
<evidence type="ECO:0000256" key="2">
    <source>
        <dbReference type="ARBA" id="ARBA00023015"/>
    </source>
</evidence>
<dbReference type="EMBL" id="JAERTY010000009">
    <property type="protein sequence ID" value="MBL1410393.1"/>
    <property type="molecule type" value="Genomic_DNA"/>
</dbReference>
<dbReference type="InterPro" id="IPR014284">
    <property type="entry name" value="RNA_pol_sigma-70_dom"/>
</dbReference>
<dbReference type="InterPro" id="IPR013249">
    <property type="entry name" value="RNA_pol_sigma70_r4_t2"/>
</dbReference>
<sequence>MSWIDFIKGNTKAFELIYRQYVDDLYLYGQHYHNDKEQILDCIHDLFADLFNNPKIATEVQVKFYLFASLKRRLFKLKENVQTSDISQLPDGLLWIASHELEMIKNENHEINLKLLQQKIELLPKKQREVIFMRYYLDFTYEEIASMLDISVESCRTTSYRGIKELRKTLQPAEYLILFSIFWY</sequence>
<dbReference type="InterPro" id="IPR013325">
    <property type="entry name" value="RNA_pol_sigma_r2"/>
</dbReference>
<evidence type="ECO:0000256" key="1">
    <source>
        <dbReference type="ARBA" id="ARBA00010641"/>
    </source>
</evidence>
<comment type="similarity">
    <text evidence="1">Belongs to the sigma-70 factor family. ECF subfamily.</text>
</comment>
<dbReference type="RefSeq" id="WP_202104088.1">
    <property type="nucleotide sequence ID" value="NZ_JAERTY010000009.1"/>
</dbReference>
<keyword evidence="3" id="KW-0731">Sigma factor</keyword>